<dbReference type="AlphaFoldDB" id="A0A8J1XL10"/>
<name>A0A8J1XL10_OWEFU</name>
<evidence type="ECO:0000313" key="1">
    <source>
        <dbReference type="EMBL" id="CAH1774335.1"/>
    </source>
</evidence>
<sequence length="171" mass="19474">RDHIAHQRLNHRVRHHQKYVQRYVVGQIGKLGARVALLALFVAEDLSHVQRLGPDKDRTAHQCLNHSMKHQLKCVQRCVVGQTGLLGARVALHARSLVIEDLLSVHGLGPDKDHTAHQIPNYRPKCRPNYVPIYLHVAIRRVGHHGVAHLVAYFHFGHLKIESQNMTDSRP</sequence>
<gene>
    <name evidence="1" type="ORF">OFUS_LOCUS1818</name>
</gene>
<accession>A0A8J1XL10</accession>
<reference evidence="1" key="1">
    <citation type="submission" date="2022-03" db="EMBL/GenBank/DDBJ databases">
        <authorList>
            <person name="Martin C."/>
        </authorList>
    </citation>
    <scope>NUCLEOTIDE SEQUENCE</scope>
</reference>
<proteinExistence type="predicted"/>
<dbReference type="EMBL" id="CAIIXF020000001">
    <property type="protein sequence ID" value="CAH1774335.1"/>
    <property type="molecule type" value="Genomic_DNA"/>
</dbReference>
<protein>
    <submittedName>
        <fullName evidence="1">Uncharacterized protein</fullName>
    </submittedName>
</protein>
<comment type="caution">
    <text evidence="1">The sequence shown here is derived from an EMBL/GenBank/DDBJ whole genome shotgun (WGS) entry which is preliminary data.</text>
</comment>
<feature type="non-terminal residue" evidence="1">
    <location>
        <position position="1"/>
    </location>
</feature>
<organism evidence="1 2">
    <name type="scientific">Owenia fusiformis</name>
    <name type="common">Polychaete worm</name>
    <dbReference type="NCBI Taxonomy" id="6347"/>
    <lineage>
        <taxon>Eukaryota</taxon>
        <taxon>Metazoa</taxon>
        <taxon>Spiralia</taxon>
        <taxon>Lophotrochozoa</taxon>
        <taxon>Annelida</taxon>
        <taxon>Polychaeta</taxon>
        <taxon>Sedentaria</taxon>
        <taxon>Canalipalpata</taxon>
        <taxon>Sabellida</taxon>
        <taxon>Oweniida</taxon>
        <taxon>Oweniidae</taxon>
        <taxon>Owenia</taxon>
    </lineage>
</organism>
<dbReference type="Proteomes" id="UP000749559">
    <property type="component" value="Unassembled WGS sequence"/>
</dbReference>
<keyword evidence="2" id="KW-1185">Reference proteome</keyword>
<evidence type="ECO:0000313" key="2">
    <source>
        <dbReference type="Proteomes" id="UP000749559"/>
    </source>
</evidence>